<dbReference type="InterPro" id="IPR001478">
    <property type="entry name" value="PDZ"/>
</dbReference>
<feature type="compositionally biased region" description="Pro residues" evidence="3">
    <location>
        <begin position="20"/>
        <end position="30"/>
    </location>
</feature>
<dbReference type="PANTHER" id="PTHR23119:SF51">
    <property type="entry name" value="DISKS LARGE 1 TUMOR SUPPRESSOR PROTEIN"/>
    <property type="match status" value="1"/>
</dbReference>
<dbReference type="AlphaFoldDB" id="A0A1D2AHY8"/>
<feature type="domain" description="PDZ" evidence="4">
    <location>
        <begin position="69"/>
        <end position="156"/>
    </location>
</feature>
<dbReference type="InterPro" id="IPR050614">
    <property type="entry name" value="Synaptic_Scaffolding_LAP-MAGUK"/>
</dbReference>
<dbReference type="GO" id="GO:0030054">
    <property type="term" value="C:cell junction"/>
    <property type="evidence" value="ECO:0007669"/>
    <property type="project" value="TreeGrafter"/>
</dbReference>
<reference evidence="5" key="1">
    <citation type="submission" date="2016-07" db="EMBL/GenBank/DDBJ databases">
        <title>Salivary Glands transcriptome analysis on engorged females of Ornithodoros brasiliensis (Acari:Argasidae).</title>
        <authorList>
            <person name="Simons S.M."/>
            <person name="Carvalho E."/>
            <person name="Junqueira-de-Azevedo I."/>
            <person name="Ho P.L."/>
            <person name="Giovanni D."/>
            <person name="Mendonca R."/>
            <person name="Onofrio V."/>
            <person name="Landulfo G."/>
            <person name="Ramirez D."/>
            <person name="Barros-Battesti D."/>
        </authorList>
    </citation>
    <scope>NUCLEOTIDE SEQUENCE</scope>
    <source>
        <strain evidence="5">Female</strain>
        <tissue evidence="5">Salivary gland</tissue>
    </source>
</reference>
<protein>
    <submittedName>
        <fullName evidence="5">Leucine rich domain containing</fullName>
    </submittedName>
</protein>
<dbReference type="GO" id="GO:0016323">
    <property type="term" value="C:basolateral plasma membrane"/>
    <property type="evidence" value="ECO:0007669"/>
    <property type="project" value="TreeGrafter"/>
</dbReference>
<proteinExistence type="predicted"/>
<dbReference type="GO" id="GO:0043113">
    <property type="term" value="P:receptor clustering"/>
    <property type="evidence" value="ECO:0007669"/>
    <property type="project" value="TreeGrafter"/>
</dbReference>
<evidence type="ECO:0000313" key="5">
    <source>
        <dbReference type="EMBL" id="JAT78768.1"/>
    </source>
</evidence>
<organism evidence="5">
    <name type="scientific">Ornithodoros brasiliensis</name>
    <name type="common">Mouro tick</name>
    <dbReference type="NCBI Taxonomy" id="888526"/>
    <lineage>
        <taxon>Eukaryota</taxon>
        <taxon>Metazoa</taxon>
        <taxon>Ecdysozoa</taxon>
        <taxon>Arthropoda</taxon>
        <taxon>Chelicerata</taxon>
        <taxon>Arachnida</taxon>
        <taxon>Acari</taxon>
        <taxon>Parasitiformes</taxon>
        <taxon>Ixodida</taxon>
        <taxon>Ixodoidea</taxon>
        <taxon>Argasidae</taxon>
        <taxon>Ornithodorinae</taxon>
        <taxon>Ornithodoros</taxon>
    </lineage>
</organism>
<dbReference type="Pfam" id="PF00595">
    <property type="entry name" value="PDZ"/>
    <property type="match status" value="1"/>
</dbReference>
<evidence type="ECO:0000256" key="3">
    <source>
        <dbReference type="SAM" id="MobiDB-lite"/>
    </source>
</evidence>
<dbReference type="GO" id="GO:0098609">
    <property type="term" value="P:cell-cell adhesion"/>
    <property type="evidence" value="ECO:0007669"/>
    <property type="project" value="TreeGrafter"/>
</dbReference>
<dbReference type="SMART" id="SM00228">
    <property type="entry name" value="PDZ"/>
    <property type="match status" value="1"/>
</dbReference>
<feature type="compositionally biased region" description="Polar residues" evidence="3">
    <location>
        <begin position="36"/>
        <end position="55"/>
    </location>
</feature>
<dbReference type="Gene3D" id="2.30.42.10">
    <property type="match status" value="1"/>
</dbReference>
<keyword evidence="2" id="KW-0472">Membrane</keyword>
<accession>A0A1D2AHY8</accession>
<dbReference type="InterPro" id="IPR036034">
    <property type="entry name" value="PDZ_sf"/>
</dbReference>
<dbReference type="GO" id="GO:0019901">
    <property type="term" value="F:protein kinase binding"/>
    <property type="evidence" value="ECO:0007669"/>
    <property type="project" value="TreeGrafter"/>
</dbReference>
<feature type="non-terminal residue" evidence="5">
    <location>
        <position position="170"/>
    </location>
</feature>
<dbReference type="SUPFAM" id="SSF50156">
    <property type="entry name" value="PDZ domain-like"/>
    <property type="match status" value="1"/>
</dbReference>
<dbReference type="PROSITE" id="PS50106">
    <property type="entry name" value="PDZ"/>
    <property type="match status" value="1"/>
</dbReference>
<dbReference type="CDD" id="cd06704">
    <property type="entry name" value="PDZ1_Scribble-like"/>
    <property type="match status" value="1"/>
</dbReference>
<feature type="non-terminal residue" evidence="5">
    <location>
        <position position="1"/>
    </location>
</feature>
<dbReference type="EMBL" id="GETE01001131">
    <property type="protein sequence ID" value="JAT78768.1"/>
    <property type="molecule type" value="Transcribed_RNA"/>
</dbReference>
<evidence type="ECO:0000259" key="4">
    <source>
        <dbReference type="PROSITE" id="PS50106"/>
    </source>
</evidence>
<comment type="subcellular location">
    <subcellularLocation>
        <location evidence="1">Membrane</location>
    </subcellularLocation>
</comment>
<dbReference type="FunFam" id="2.30.42.10:FF:000041">
    <property type="entry name" value="protein scribble homolog isoform X1"/>
    <property type="match status" value="1"/>
</dbReference>
<dbReference type="PANTHER" id="PTHR23119">
    <property type="entry name" value="DISCS LARGE"/>
    <property type="match status" value="1"/>
</dbReference>
<evidence type="ECO:0000256" key="1">
    <source>
        <dbReference type="ARBA" id="ARBA00004370"/>
    </source>
</evidence>
<sequence length="170" mass="17791">KVASILAQALHKPAEDEEPLPPPPPSPPMSAPATSGAVTNHFSDSLSERTTTPSGVVSVPAEVVEERIKIYIERNSMGLGLSVAGGKNSTPFKGDDEGIFISKVSEGGPADLAGLRLGDKILAVNNKSVEDVDHYDAVNILKAAGSQITMLIAREVQRPPSSLKHAPILP</sequence>
<name>A0A1D2AHY8_ORNBR</name>
<dbReference type="GO" id="GO:0045197">
    <property type="term" value="P:establishment or maintenance of epithelial cell apical/basal polarity"/>
    <property type="evidence" value="ECO:0007669"/>
    <property type="project" value="TreeGrafter"/>
</dbReference>
<evidence type="ECO:0000256" key="2">
    <source>
        <dbReference type="ARBA" id="ARBA00023136"/>
    </source>
</evidence>
<feature type="region of interest" description="Disordered" evidence="3">
    <location>
        <begin position="1"/>
        <end position="55"/>
    </location>
</feature>
<dbReference type="GO" id="GO:0097120">
    <property type="term" value="P:receptor localization to synapse"/>
    <property type="evidence" value="ECO:0007669"/>
    <property type="project" value="TreeGrafter"/>
</dbReference>